<proteinExistence type="predicted"/>
<dbReference type="GO" id="GO:0004156">
    <property type="term" value="F:dihydropteroate synthase activity"/>
    <property type="evidence" value="ECO:0007669"/>
    <property type="project" value="UniProtKB-EC"/>
</dbReference>
<protein>
    <recommendedName>
        <fullName evidence="4">dihydropteroate synthase</fullName>
        <ecNumber evidence="4">2.5.1.15</ecNumber>
    </recommendedName>
</protein>
<comment type="catalytic activity">
    <reaction evidence="1">
        <text>(7,8-dihydropterin-6-yl)methyl diphosphate + 4-aminobenzoate = 7,8-dihydropteroate + diphosphate</text>
        <dbReference type="Rhea" id="RHEA:19949"/>
        <dbReference type="ChEBI" id="CHEBI:17836"/>
        <dbReference type="ChEBI" id="CHEBI:17839"/>
        <dbReference type="ChEBI" id="CHEBI:33019"/>
        <dbReference type="ChEBI" id="CHEBI:72950"/>
        <dbReference type="EC" id="2.5.1.15"/>
    </reaction>
</comment>
<evidence type="ECO:0000256" key="7">
    <source>
        <dbReference type="ARBA" id="ARBA00022842"/>
    </source>
</evidence>
<dbReference type="SUPFAM" id="SSF51717">
    <property type="entry name" value="Dihydropteroate synthetase-like"/>
    <property type="match status" value="1"/>
</dbReference>
<dbReference type="InterPro" id="IPR011005">
    <property type="entry name" value="Dihydropteroate_synth-like_sf"/>
</dbReference>
<dbReference type="EC" id="2.5.1.15" evidence="4"/>
<dbReference type="GO" id="GO:0046654">
    <property type="term" value="P:tetrahydrofolate biosynthetic process"/>
    <property type="evidence" value="ECO:0007669"/>
    <property type="project" value="TreeGrafter"/>
</dbReference>
<evidence type="ECO:0000256" key="3">
    <source>
        <dbReference type="ARBA" id="ARBA00004763"/>
    </source>
</evidence>
<comment type="caution">
    <text evidence="10">The sequence shown here is derived from an EMBL/GenBank/DDBJ whole genome shotgun (WGS) entry which is preliminary data.</text>
</comment>
<dbReference type="PANTHER" id="PTHR20941:SF1">
    <property type="entry name" value="FOLIC ACID SYNTHESIS PROTEIN FOL1"/>
    <property type="match status" value="1"/>
</dbReference>
<dbReference type="InterPro" id="IPR045031">
    <property type="entry name" value="DHP_synth-like"/>
</dbReference>
<dbReference type="Gene3D" id="3.20.20.20">
    <property type="entry name" value="Dihydropteroate synthase-like"/>
    <property type="match status" value="1"/>
</dbReference>
<evidence type="ECO:0000256" key="2">
    <source>
        <dbReference type="ARBA" id="ARBA00001946"/>
    </source>
</evidence>
<keyword evidence="11" id="KW-1185">Reference proteome</keyword>
<gene>
    <name evidence="10" type="primary">folP</name>
    <name evidence="10" type="ORF">DOO78_24395</name>
</gene>
<keyword evidence="8" id="KW-0289">Folate biosynthesis</keyword>
<accession>A0A327M5D9</accession>
<dbReference type="Pfam" id="PF00809">
    <property type="entry name" value="Pterin_bind"/>
    <property type="match status" value="1"/>
</dbReference>
<comment type="cofactor">
    <cofactor evidence="2">
        <name>Mg(2+)</name>
        <dbReference type="ChEBI" id="CHEBI:18420"/>
    </cofactor>
</comment>
<evidence type="ECO:0000256" key="5">
    <source>
        <dbReference type="ARBA" id="ARBA00022679"/>
    </source>
</evidence>
<dbReference type="EMBL" id="QLIX01000034">
    <property type="protein sequence ID" value="RAI55268.1"/>
    <property type="molecule type" value="Genomic_DNA"/>
</dbReference>
<keyword evidence="5 10" id="KW-0808">Transferase</keyword>
<evidence type="ECO:0000256" key="6">
    <source>
        <dbReference type="ARBA" id="ARBA00022723"/>
    </source>
</evidence>
<evidence type="ECO:0000256" key="4">
    <source>
        <dbReference type="ARBA" id="ARBA00012458"/>
    </source>
</evidence>
<dbReference type="PANTHER" id="PTHR20941">
    <property type="entry name" value="FOLATE SYNTHESIS PROTEINS"/>
    <property type="match status" value="1"/>
</dbReference>
<reference evidence="11" key="1">
    <citation type="submission" date="2018-06" db="EMBL/GenBank/DDBJ databases">
        <authorList>
            <person name="Khan S.A."/>
        </authorList>
    </citation>
    <scope>NUCLEOTIDE SEQUENCE [LARGE SCALE GENOMIC DNA]</scope>
    <source>
        <strain evidence="11">DB-1506</strain>
    </source>
</reference>
<dbReference type="PROSITE" id="PS00793">
    <property type="entry name" value="DHPS_2"/>
    <property type="match status" value="1"/>
</dbReference>
<evidence type="ECO:0000259" key="9">
    <source>
        <dbReference type="PROSITE" id="PS50972"/>
    </source>
</evidence>
<evidence type="ECO:0000313" key="10">
    <source>
        <dbReference type="EMBL" id="RAI55268.1"/>
    </source>
</evidence>
<dbReference type="PROSITE" id="PS00792">
    <property type="entry name" value="DHPS_1"/>
    <property type="match status" value="1"/>
</dbReference>
<feature type="domain" description="Pterin-binding" evidence="9">
    <location>
        <begin position="85"/>
        <end position="338"/>
    </location>
</feature>
<comment type="pathway">
    <text evidence="3">Cofactor biosynthesis; tetrahydrofolate biosynthesis; 7,8-dihydrofolate from 2-amino-4-hydroxy-6-hydroxymethyl-7,8-dihydropteridine diphosphate and 4-aminobenzoate: step 1/2.</text>
</comment>
<dbReference type="Proteomes" id="UP000249065">
    <property type="component" value="Unassembled WGS sequence"/>
</dbReference>
<dbReference type="InterPro" id="IPR006390">
    <property type="entry name" value="DHP_synth_dom"/>
</dbReference>
<dbReference type="GO" id="GO:0005829">
    <property type="term" value="C:cytosol"/>
    <property type="evidence" value="ECO:0007669"/>
    <property type="project" value="TreeGrafter"/>
</dbReference>
<dbReference type="AlphaFoldDB" id="A0A327M5D9"/>
<dbReference type="InterPro" id="IPR000489">
    <property type="entry name" value="Pterin-binding_dom"/>
</dbReference>
<sequence length="353" mass="36040">MTGRWIEPLGLLEGPAASACLAQGSALPLLGGPLAFPLVRLLAEGRVIGILPVQAIPGAWQPLLLPLTRRPPDFAGIAPRSPGRPLVMGIVNVTPDSFSDGGETAGAAAAIARGHAMLAAGADLLDIGGESTRPGADPVTPEEEIRRILPVVRELACAAPVSVDTRHAATMAAALEAGAEIVNDVTALRHDAAAAGVVAAAGAPAVLMHMPGTEPRTMQAEARYGDVVLEVAEFLRARVAALEGQGIPRSRIAIDPGIGFGKTMAHNLALLERLPLLAGLGCPILVGLSRKRFLGRLSGIAEAARRVVPSLAGALFAASRGAAILRVHDVAETVQALAVWQAAAAGEAPEEAV</sequence>
<dbReference type="NCBIfam" id="TIGR01496">
    <property type="entry name" value="DHPS"/>
    <property type="match status" value="1"/>
</dbReference>
<dbReference type="OrthoDB" id="9811744at2"/>
<dbReference type="PROSITE" id="PS50972">
    <property type="entry name" value="PTERIN_BINDING"/>
    <property type="match status" value="1"/>
</dbReference>
<keyword evidence="7" id="KW-0460">Magnesium</keyword>
<dbReference type="GO" id="GO:0046656">
    <property type="term" value="P:folic acid biosynthetic process"/>
    <property type="evidence" value="ECO:0007669"/>
    <property type="project" value="UniProtKB-KW"/>
</dbReference>
<organism evidence="10 11">
    <name type="scientific">Roseicella frigidaeris</name>
    <dbReference type="NCBI Taxonomy" id="2230885"/>
    <lineage>
        <taxon>Bacteria</taxon>
        <taxon>Pseudomonadati</taxon>
        <taxon>Pseudomonadota</taxon>
        <taxon>Alphaproteobacteria</taxon>
        <taxon>Acetobacterales</taxon>
        <taxon>Roseomonadaceae</taxon>
        <taxon>Roseicella</taxon>
    </lineage>
</organism>
<evidence type="ECO:0000256" key="8">
    <source>
        <dbReference type="ARBA" id="ARBA00022909"/>
    </source>
</evidence>
<dbReference type="GO" id="GO:0046872">
    <property type="term" value="F:metal ion binding"/>
    <property type="evidence" value="ECO:0007669"/>
    <property type="project" value="UniProtKB-KW"/>
</dbReference>
<name>A0A327M5D9_9PROT</name>
<evidence type="ECO:0000256" key="1">
    <source>
        <dbReference type="ARBA" id="ARBA00000012"/>
    </source>
</evidence>
<evidence type="ECO:0000313" key="11">
    <source>
        <dbReference type="Proteomes" id="UP000249065"/>
    </source>
</evidence>
<dbReference type="RefSeq" id="WP_111472502.1">
    <property type="nucleotide sequence ID" value="NZ_QLIX01000034.1"/>
</dbReference>
<keyword evidence="6" id="KW-0479">Metal-binding</keyword>